<keyword evidence="10" id="KW-0443">Lipid metabolism</keyword>
<keyword evidence="5" id="KW-0997">Cell inner membrane</keyword>
<evidence type="ECO:0000256" key="7">
    <source>
        <dbReference type="ARBA" id="ARBA00022692"/>
    </source>
</evidence>
<feature type="transmembrane region" description="Helical" evidence="13">
    <location>
        <begin position="191"/>
        <end position="209"/>
    </location>
</feature>
<keyword evidence="16" id="KW-1185">Reference proteome</keyword>
<feature type="transmembrane region" description="Helical" evidence="13">
    <location>
        <begin position="255"/>
        <end position="274"/>
    </location>
</feature>
<evidence type="ECO:0000256" key="2">
    <source>
        <dbReference type="ARBA" id="ARBA00022448"/>
    </source>
</evidence>
<sequence>MIDWLISIEGTQTGHKLALFLALLAAFLHAVFGALQKGRYDPWLSRGAIDGSYGLMAAPIALFVVPWPEPFMWPIFAGAFVIHTAYKFLQAMAYARGAYTVVYPVVRGTGPLFTVIGAYFIFNEAFTWVQWLGVGVLLAGIYGLAVYNLRTITEGRETMGAALVLAVITGCGVALYTTYDAYGIRATADPFTFLAWFFFIDGLVFPVIATLRYRSMLEKPPLPPLFRKGMLGGVIAFGSFGAVMLATRLDKVGEAAVLRETSTVFAALIGWLMLGEKSGPRRIALMGLIAVGAVIVEMGG</sequence>
<keyword evidence="6" id="KW-0441">Lipid A biosynthesis</keyword>
<evidence type="ECO:0000256" key="10">
    <source>
        <dbReference type="ARBA" id="ARBA00023098"/>
    </source>
</evidence>
<evidence type="ECO:0000256" key="12">
    <source>
        <dbReference type="ARBA" id="ARBA00038032"/>
    </source>
</evidence>
<name>A0AAJ1UBH4_9RHOB</name>
<gene>
    <name evidence="15" type="ORF">NOI20_05310</name>
</gene>
<dbReference type="EMBL" id="JANFFA010000001">
    <property type="protein sequence ID" value="MDQ2093521.1"/>
    <property type="molecule type" value="Genomic_DNA"/>
</dbReference>
<dbReference type="InterPro" id="IPR037185">
    <property type="entry name" value="EmrE-like"/>
</dbReference>
<proteinExistence type="inferred from homology"/>
<accession>A0AAJ1UBH4</accession>
<dbReference type="PANTHER" id="PTHR30561">
    <property type="entry name" value="SMR FAMILY PROTON-DEPENDENT DRUG EFFLUX TRANSPORTER SUGE"/>
    <property type="match status" value="1"/>
</dbReference>
<feature type="transmembrane region" description="Helical" evidence="13">
    <location>
        <begin position="128"/>
        <end position="147"/>
    </location>
</feature>
<keyword evidence="8" id="KW-0448">Lipopolysaccharide biosynthesis</keyword>
<evidence type="ECO:0000313" key="15">
    <source>
        <dbReference type="EMBL" id="MDQ2093521.1"/>
    </source>
</evidence>
<reference evidence="15" key="2">
    <citation type="submission" date="2023-04" db="EMBL/GenBank/DDBJ databases">
        <title>'Rhodoalgimonas zhirmunskyi' gen. nov., isolated from a red alga.</title>
        <authorList>
            <person name="Nedashkovskaya O.I."/>
            <person name="Otstavnykh N.Y."/>
            <person name="Bystritskaya E.P."/>
            <person name="Balabanova L.A."/>
            <person name="Isaeva M.P."/>
        </authorList>
    </citation>
    <scope>NUCLEOTIDE SEQUENCE</scope>
    <source>
        <strain evidence="15">10Alg 79</strain>
    </source>
</reference>
<dbReference type="Proteomes" id="UP001227162">
    <property type="component" value="Unassembled WGS sequence"/>
</dbReference>
<protein>
    <submittedName>
        <fullName evidence="15">DMT family transporter</fullName>
    </submittedName>
</protein>
<feature type="domain" description="EamA" evidence="14">
    <location>
        <begin position="162"/>
        <end position="296"/>
    </location>
</feature>
<keyword evidence="9 13" id="KW-1133">Transmembrane helix</keyword>
<dbReference type="InterPro" id="IPR000390">
    <property type="entry name" value="Small_drug/metabolite_transptr"/>
</dbReference>
<evidence type="ECO:0000256" key="13">
    <source>
        <dbReference type="SAM" id="Phobius"/>
    </source>
</evidence>
<evidence type="ECO:0000256" key="9">
    <source>
        <dbReference type="ARBA" id="ARBA00022989"/>
    </source>
</evidence>
<evidence type="ECO:0000256" key="5">
    <source>
        <dbReference type="ARBA" id="ARBA00022519"/>
    </source>
</evidence>
<evidence type="ECO:0000256" key="11">
    <source>
        <dbReference type="ARBA" id="ARBA00023136"/>
    </source>
</evidence>
<dbReference type="Pfam" id="PF00892">
    <property type="entry name" value="EamA"/>
    <property type="match status" value="2"/>
</dbReference>
<feature type="transmembrane region" description="Helical" evidence="13">
    <location>
        <begin position="101"/>
        <end position="122"/>
    </location>
</feature>
<evidence type="ECO:0000256" key="6">
    <source>
        <dbReference type="ARBA" id="ARBA00022556"/>
    </source>
</evidence>
<evidence type="ECO:0000256" key="3">
    <source>
        <dbReference type="ARBA" id="ARBA00022475"/>
    </source>
</evidence>
<feature type="transmembrane region" description="Helical" evidence="13">
    <location>
        <begin position="230"/>
        <end position="249"/>
    </location>
</feature>
<dbReference type="GO" id="GO:0009245">
    <property type="term" value="P:lipid A biosynthetic process"/>
    <property type="evidence" value="ECO:0007669"/>
    <property type="project" value="UniProtKB-KW"/>
</dbReference>
<keyword evidence="2" id="KW-0813">Transport</keyword>
<dbReference type="GO" id="GO:0009103">
    <property type="term" value="P:lipopolysaccharide biosynthetic process"/>
    <property type="evidence" value="ECO:0007669"/>
    <property type="project" value="UniProtKB-KW"/>
</dbReference>
<comment type="similarity">
    <text evidence="12">Belongs to the drug/metabolite transporter (DMT) superfamily. Small multidrug resistance (SMR) (TC 2.A.7.1) family.</text>
</comment>
<evidence type="ECO:0000256" key="8">
    <source>
        <dbReference type="ARBA" id="ARBA00022985"/>
    </source>
</evidence>
<feature type="transmembrane region" description="Helical" evidence="13">
    <location>
        <begin position="71"/>
        <end position="89"/>
    </location>
</feature>
<dbReference type="SUPFAM" id="SSF103481">
    <property type="entry name" value="Multidrug resistance efflux transporter EmrE"/>
    <property type="match status" value="2"/>
</dbReference>
<feature type="transmembrane region" description="Helical" evidence="13">
    <location>
        <begin position="17"/>
        <end position="35"/>
    </location>
</feature>
<dbReference type="GO" id="GO:0005886">
    <property type="term" value="C:plasma membrane"/>
    <property type="evidence" value="ECO:0007669"/>
    <property type="project" value="UniProtKB-SubCell"/>
</dbReference>
<evidence type="ECO:0000256" key="1">
    <source>
        <dbReference type="ARBA" id="ARBA00004651"/>
    </source>
</evidence>
<feature type="transmembrane region" description="Helical" evidence="13">
    <location>
        <begin position="283"/>
        <end position="299"/>
    </location>
</feature>
<comment type="caution">
    <text evidence="15">The sequence shown here is derived from an EMBL/GenBank/DDBJ whole genome shotgun (WGS) entry which is preliminary data.</text>
</comment>
<keyword evidence="4" id="KW-0444">Lipid biosynthesis</keyword>
<dbReference type="GO" id="GO:0022857">
    <property type="term" value="F:transmembrane transporter activity"/>
    <property type="evidence" value="ECO:0007669"/>
    <property type="project" value="InterPro"/>
</dbReference>
<keyword evidence="7 13" id="KW-0812">Transmembrane</keyword>
<dbReference type="Gene3D" id="1.10.3730.20">
    <property type="match status" value="2"/>
</dbReference>
<keyword evidence="3" id="KW-1003">Cell membrane</keyword>
<evidence type="ECO:0000313" key="16">
    <source>
        <dbReference type="Proteomes" id="UP001227162"/>
    </source>
</evidence>
<feature type="domain" description="EamA" evidence="14">
    <location>
        <begin position="17"/>
        <end position="144"/>
    </location>
</feature>
<dbReference type="InterPro" id="IPR000620">
    <property type="entry name" value="EamA_dom"/>
</dbReference>
<evidence type="ECO:0000259" key="14">
    <source>
        <dbReference type="Pfam" id="PF00892"/>
    </source>
</evidence>
<reference evidence="15" key="1">
    <citation type="submission" date="2022-07" db="EMBL/GenBank/DDBJ databases">
        <authorList>
            <person name="Otstavnykh N."/>
            <person name="Isaeva M."/>
            <person name="Bystritskaya E."/>
        </authorList>
    </citation>
    <scope>NUCLEOTIDE SEQUENCE</scope>
    <source>
        <strain evidence="15">10Alg 79</strain>
    </source>
</reference>
<dbReference type="AlphaFoldDB" id="A0AAJ1UBH4"/>
<organism evidence="15 16">
    <name type="scientific">Rhodalgimonas zhirmunskyi</name>
    <dbReference type="NCBI Taxonomy" id="2964767"/>
    <lineage>
        <taxon>Bacteria</taxon>
        <taxon>Pseudomonadati</taxon>
        <taxon>Pseudomonadota</taxon>
        <taxon>Alphaproteobacteria</taxon>
        <taxon>Rhodobacterales</taxon>
        <taxon>Roseobacteraceae</taxon>
        <taxon>Rhodalgimonas</taxon>
    </lineage>
</organism>
<evidence type="ECO:0000256" key="4">
    <source>
        <dbReference type="ARBA" id="ARBA00022516"/>
    </source>
</evidence>
<dbReference type="RefSeq" id="WP_317625107.1">
    <property type="nucleotide sequence ID" value="NZ_JANFFA010000001.1"/>
</dbReference>
<comment type="subcellular location">
    <subcellularLocation>
        <location evidence="1">Cell membrane</location>
        <topology evidence="1">Multi-pass membrane protein</topology>
    </subcellularLocation>
</comment>
<feature type="transmembrane region" description="Helical" evidence="13">
    <location>
        <begin position="159"/>
        <end position="179"/>
    </location>
</feature>
<keyword evidence="11 13" id="KW-0472">Membrane</keyword>
<dbReference type="PANTHER" id="PTHR30561:SF1">
    <property type="entry name" value="MULTIDRUG TRANSPORTER EMRE"/>
    <property type="match status" value="1"/>
</dbReference>